<feature type="domain" description="Major facilitator superfamily (MFS) profile" evidence="9">
    <location>
        <begin position="28"/>
        <end position="463"/>
    </location>
</feature>
<dbReference type="GO" id="GO:0022857">
    <property type="term" value="F:transmembrane transporter activity"/>
    <property type="evidence" value="ECO:0007669"/>
    <property type="project" value="InterPro"/>
</dbReference>
<evidence type="ECO:0000256" key="1">
    <source>
        <dbReference type="ARBA" id="ARBA00004141"/>
    </source>
</evidence>
<evidence type="ECO:0000256" key="6">
    <source>
        <dbReference type="ARBA" id="ARBA00023136"/>
    </source>
</evidence>
<dbReference type="InterPro" id="IPR005829">
    <property type="entry name" value="Sugar_transporter_CS"/>
</dbReference>
<protein>
    <submittedName>
        <fullName evidence="10">Arabinose-proton symporter</fullName>
    </submittedName>
</protein>
<dbReference type="PROSITE" id="PS00217">
    <property type="entry name" value="SUGAR_TRANSPORT_2"/>
    <property type="match status" value="1"/>
</dbReference>
<comment type="caution">
    <text evidence="10">The sequence shown here is derived from an EMBL/GenBank/DDBJ whole genome shotgun (WGS) entry which is preliminary data.</text>
</comment>
<feature type="transmembrane region" description="Helical" evidence="8">
    <location>
        <begin position="198"/>
        <end position="220"/>
    </location>
</feature>
<name>A0A5C6CAX9_9BACT</name>
<feature type="transmembrane region" description="Helical" evidence="8">
    <location>
        <begin position="408"/>
        <end position="428"/>
    </location>
</feature>
<dbReference type="Proteomes" id="UP000318437">
    <property type="component" value="Unassembled WGS sequence"/>
</dbReference>
<feature type="transmembrane region" description="Helical" evidence="8">
    <location>
        <begin position="319"/>
        <end position="338"/>
    </location>
</feature>
<feature type="transmembrane region" description="Helical" evidence="8">
    <location>
        <begin position="121"/>
        <end position="140"/>
    </location>
</feature>
<feature type="transmembrane region" description="Helical" evidence="8">
    <location>
        <begin position="21"/>
        <end position="41"/>
    </location>
</feature>
<evidence type="ECO:0000256" key="7">
    <source>
        <dbReference type="RuleBase" id="RU003346"/>
    </source>
</evidence>
<dbReference type="Gene3D" id="1.20.1250.20">
    <property type="entry name" value="MFS general substrate transporter like domains"/>
    <property type="match status" value="1"/>
</dbReference>
<evidence type="ECO:0000313" key="11">
    <source>
        <dbReference type="Proteomes" id="UP000318437"/>
    </source>
</evidence>
<evidence type="ECO:0000256" key="3">
    <source>
        <dbReference type="ARBA" id="ARBA00022448"/>
    </source>
</evidence>
<dbReference type="InterPro" id="IPR050814">
    <property type="entry name" value="Myo-inositol_Transporter"/>
</dbReference>
<dbReference type="PROSITE" id="PS50850">
    <property type="entry name" value="MFS"/>
    <property type="match status" value="1"/>
</dbReference>
<feature type="transmembrane region" description="Helical" evidence="8">
    <location>
        <begin position="434"/>
        <end position="456"/>
    </location>
</feature>
<accession>A0A5C6CAX9</accession>
<feature type="transmembrane region" description="Helical" evidence="8">
    <location>
        <begin position="65"/>
        <end position="82"/>
    </location>
</feature>
<feature type="transmembrane region" description="Helical" evidence="8">
    <location>
        <begin position="278"/>
        <end position="299"/>
    </location>
</feature>
<keyword evidence="6 8" id="KW-0472">Membrane</keyword>
<dbReference type="NCBIfam" id="TIGR00879">
    <property type="entry name" value="SP"/>
    <property type="match status" value="1"/>
</dbReference>
<dbReference type="InterPro" id="IPR036259">
    <property type="entry name" value="MFS_trans_sf"/>
</dbReference>
<dbReference type="InterPro" id="IPR003663">
    <property type="entry name" value="Sugar/inositol_transpt"/>
</dbReference>
<feature type="transmembrane region" description="Helical" evidence="8">
    <location>
        <begin position="94"/>
        <end position="115"/>
    </location>
</feature>
<evidence type="ECO:0000256" key="8">
    <source>
        <dbReference type="SAM" id="Phobius"/>
    </source>
</evidence>
<feature type="transmembrane region" description="Helical" evidence="8">
    <location>
        <begin position="371"/>
        <end position="396"/>
    </location>
</feature>
<comment type="similarity">
    <text evidence="2 7">Belongs to the major facilitator superfamily. Sugar transporter (TC 2.A.1.1) family.</text>
</comment>
<evidence type="ECO:0000313" key="10">
    <source>
        <dbReference type="EMBL" id="TWU21378.1"/>
    </source>
</evidence>
<feature type="transmembrane region" description="Helical" evidence="8">
    <location>
        <begin position="345"/>
        <end position="365"/>
    </location>
</feature>
<dbReference type="OrthoDB" id="9783227at2"/>
<keyword evidence="5 8" id="KW-1133">Transmembrane helix</keyword>
<dbReference type="PROSITE" id="PS00216">
    <property type="entry name" value="SUGAR_TRANSPORT_1"/>
    <property type="match status" value="1"/>
</dbReference>
<dbReference type="RefSeq" id="WP_146452840.1">
    <property type="nucleotide sequence ID" value="NZ_SJPS01000010.1"/>
</dbReference>
<dbReference type="SUPFAM" id="SSF103473">
    <property type="entry name" value="MFS general substrate transporter"/>
    <property type="match status" value="1"/>
</dbReference>
<evidence type="ECO:0000256" key="4">
    <source>
        <dbReference type="ARBA" id="ARBA00022692"/>
    </source>
</evidence>
<comment type="subcellular location">
    <subcellularLocation>
        <location evidence="1">Membrane</location>
        <topology evidence="1">Multi-pass membrane protein</topology>
    </subcellularLocation>
</comment>
<reference evidence="10 11" key="1">
    <citation type="submission" date="2019-02" db="EMBL/GenBank/DDBJ databases">
        <title>Deep-cultivation of Planctomycetes and their phenomic and genomic characterization uncovers novel biology.</title>
        <authorList>
            <person name="Wiegand S."/>
            <person name="Jogler M."/>
            <person name="Boedeker C."/>
            <person name="Pinto D."/>
            <person name="Vollmers J."/>
            <person name="Rivas-Marin E."/>
            <person name="Kohn T."/>
            <person name="Peeters S.H."/>
            <person name="Heuer A."/>
            <person name="Rast P."/>
            <person name="Oberbeckmann S."/>
            <person name="Bunk B."/>
            <person name="Jeske O."/>
            <person name="Meyerdierks A."/>
            <person name="Storesund J.E."/>
            <person name="Kallscheuer N."/>
            <person name="Luecker S."/>
            <person name="Lage O.M."/>
            <person name="Pohl T."/>
            <person name="Merkel B.J."/>
            <person name="Hornburger P."/>
            <person name="Mueller R.-W."/>
            <person name="Bruemmer F."/>
            <person name="Labrenz M."/>
            <person name="Spormann A.M."/>
            <person name="Op Den Camp H."/>
            <person name="Overmann J."/>
            <person name="Amann R."/>
            <person name="Jetten M.S.M."/>
            <person name="Mascher T."/>
            <person name="Medema M.H."/>
            <person name="Devos D.P."/>
            <person name="Kaster A.-K."/>
            <person name="Ovreas L."/>
            <person name="Rohde M."/>
            <person name="Galperin M.Y."/>
            <person name="Jogler C."/>
        </authorList>
    </citation>
    <scope>NUCLEOTIDE SEQUENCE [LARGE SCALE GENOMIC DNA]</scope>
    <source>
        <strain evidence="10 11">Pla144</strain>
    </source>
</reference>
<sequence>MTNSTDESGLLTSAGLPEKGSTLFLTFVCIVSALGGLLFGYDTVVISGTVTAVKAQFSLSDTLEGLFVSSALIGCVIGCAVAGPISDRIGRKKVLIASSLLFVISAAGCGIADSANFLICARWIGGVGVGIASMICPLYISEISLPHLRGRLVTLFQFAITIGICLALFANTALQGISESSSSSDGQGLWHWMVVEEVWRAMFIAEVFPASLFFVLCLTIPESPRWLTKMNRTEEAYQILARVGGRQTAEKEIQEISDAIAQEEGSVAQLFKPGLRKALFVALFLSIVSEMSGVTVILYYGPGILEKAGFTFGDALGGFVPIGIVNMLFTILAIWLIDVSGRRPLLFWGNLGCFLALATIGLLFSQGKTDGAILVVLICFFMACFAFSIGPIKWVVMSEIFPTRIRGRAVAISSLAVWLTDAVYNQLYPMAREVIGEAGMFFVFAAVLIPQFYFVWKVMPETKGLTLEEIEQSWTNK</sequence>
<gene>
    <name evidence="10" type="primary">araE</name>
    <name evidence="10" type="ORF">Pla144_45990</name>
</gene>
<evidence type="ECO:0000256" key="2">
    <source>
        <dbReference type="ARBA" id="ARBA00010992"/>
    </source>
</evidence>
<dbReference type="PANTHER" id="PTHR48020">
    <property type="entry name" value="PROTON MYO-INOSITOL COTRANSPORTER"/>
    <property type="match status" value="1"/>
</dbReference>
<proteinExistence type="inferred from homology"/>
<dbReference type="InterPro" id="IPR020846">
    <property type="entry name" value="MFS_dom"/>
</dbReference>
<dbReference type="GO" id="GO:0016020">
    <property type="term" value="C:membrane"/>
    <property type="evidence" value="ECO:0007669"/>
    <property type="project" value="UniProtKB-SubCell"/>
</dbReference>
<organism evidence="10 11">
    <name type="scientific">Bythopirellula polymerisocia</name>
    <dbReference type="NCBI Taxonomy" id="2528003"/>
    <lineage>
        <taxon>Bacteria</taxon>
        <taxon>Pseudomonadati</taxon>
        <taxon>Planctomycetota</taxon>
        <taxon>Planctomycetia</taxon>
        <taxon>Pirellulales</taxon>
        <taxon>Lacipirellulaceae</taxon>
        <taxon>Bythopirellula</taxon>
    </lineage>
</organism>
<dbReference type="EMBL" id="SJPS01000010">
    <property type="protein sequence ID" value="TWU21378.1"/>
    <property type="molecule type" value="Genomic_DNA"/>
</dbReference>
<dbReference type="PRINTS" id="PR00171">
    <property type="entry name" value="SUGRTRNSPORT"/>
</dbReference>
<keyword evidence="3 7" id="KW-0813">Transport</keyword>
<keyword evidence="4 8" id="KW-0812">Transmembrane</keyword>
<dbReference type="FunFam" id="1.20.1250.20:FF:000134">
    <property type="entry name" value="MFS sugar transporter protein"/>
    <property type="match status" value="1"/>
</dbReference>
<feature type="transmembrane region" description="Helical" evidence="8">
    <location>
        <begin position="152"/>
        <end position="178"/>
    </location>
</feature>
<dbReference type="PANTHER" id="PTHR48020:SF12">
    <property type="entry name" value="PROTON MYO-INOSITOL COTRANSPORTER"/>
    <property type="match status" value="1"/>
</dbReference>
<dbReference type="InterPro" id="IPR005828">
    <property type="entry name" value="MFS_sugar_transport-like"/>
</dbReference>
<dbReference type="AlphaFoldDB" id="A0A5C6CAX9"/>
<dbReference type="Pfam" id="PF00083">
    <property type="entry name" value="Sugar_tr"/>
    <property type="match status" value="1"/>
</dbReference>
<keyword evidence="11" id="KW-1185">Reference proteome</keyword>
<evidence type="ECO:0000259" key="9">
    <source>
        <dbReference type="PROSITE" id="PS50850"/>
    </source>
</evidence>
<evidence type="ECO:0000256" key="5">
    <source>
        <dbReference type="ARBA" id="ARBA00022989"/>
    </source>
</evidence>